<organism evidence="17 18">
    <name type="scientific">Poecilia formosa</name>
    <name type="common">Amazon molly</name>
    <name type="synonym">Limia formosa</name>
    <dbReference type="NCBI Taxonomy" id="48698"/>
    <lineage>
        <taxon>Eukaryota</taxon>
        <taxon>Metazoa</taxon>
        <taxon>Chordata</taxon>
        <taxon>Craniata</taxon>
        <taxon>Vertebrata</taxon>
        <taxon>Euteleostomi</taxon>
        <taxon>Actinopterygii</taxon>
        <taxon>Neopterygii</taxon>
        <taxon>Teleostei</taxon>
        <taxon>Neoteleostei</taxon>
        <taxon>Acanthomorphata</taxon>
        <taxon>Ovalentaria</taxon>
        <taxon>Atherinomorphae</taxon>
        <taxon>Cyprinodontiformes</taxon>
        <taxon>Poeciliidae</taxon>
        <taxon>Poeciliinae</taxon>
        <taxon>Poecilia</taxon>
    </lineage>
</organism>
<dbReference type="Ensembl" id="ENSPFOT00000012591.2">
    <property type="protein sequence ID" value="ENSPFOP00000012574.2"/>
    <property type="gene ID" value="ENSPFOG00000012572.2"/>
</dbReference>
<dbReference type="GO" id="GO:0030425">
    <property type="term" value="C:dendrite"/>
    <property type="evidence" value="ECO:0007669"/>
    <property type="project" value="TreeGrafter"/>
</dbReference>
<dbReference type="PRINTS" id="PR00237">
    <property type="entry name" value="GPCRRHODOPSN"/>
</dbReference>
<evidence type="ECO:0000313" key="18">
    <source>
        <dbReference type="Proteomes" id="UP000028760"/>
    </source>
</evidence>
<dbReference type="EMBL" id="AYCK01021357">
    <property type="status" value="NOT_ANNOTATED_CDS"/>
    <property type="molecule type" value="Genomic_DNA"/>
</dbReference>
<evidence type="ECO:0000256" key="4">
    <source>
        <dbReference type="ARBA" id="ARBA00022989"/>
    </source>
</evidence>
<dbReference type="EMBL" id="AYCK01021358">
    <property type="status" value="NOT_ANNOTATED_CDS"/>
    <property type="molecule type" value="Genomic_DNA"/>
</dbReference>
<dbReference type="PANTHER" id="PTHR24247:SF236">
    <property type="entry name" value="5-HYDROXYTRYPTAMINE RECEPTOR 6"/>
    <property type="match status" value="1"/>
</dbReference>
<dbReference type="Gene3D" id="1.20.1070.10">
    <property type="entry name" value="Rhodopsin 7-helix transmembrane proteins"/>
    <property type="match status" value="1"/>
</dbReference>
<dbReference type="GO" id="GO:0007188">
    <property type="term" value="P:adenylate cyclase-modulating G protein-coupled receptor signaling pathway"/>
    <property type="evidence" value="ECO:0007669"/>
    <property type="project" value="TreeGrafter"/>
</dbReference>
<evidence type="ECO:0000256" key="8">
    <source>
        <dbReference type="ARBA" id="ARBA00023170"/>
    </source>
</evidence>
<evidence type="ECO:0000256" key="11">
    <source>
        <dbReference type="ARBA" id="ARBA00068005"/>
    </source>
</evidence>
<dbReference type="InterPro" id="IPR000276">
    <property type="entry name" value="GPCR_Rhodpsn"/>
</dbReference>
<keyword evidence="7" id="KW-1015">Disulfide bond</keyword>
<feature type="region of interest" description="Disordered" evidence="14">
    <location>
        <begin position="339"/>
        <end position="359"/>
    </location>
</feature>
<keyword evidence="8 13" id="KW-0675">Receptor</keyword>
<keyword evidence="9 13" id="KW-0807">Transducer</keyword>
<feature type="transmembrane region" description="Helical" evidence="15">
    <location>
        <begin position="45"/>
        <end position="75"/>
    </location>
</feature>
<evidence type="ECO:0000256" key="1">
    <source>
        <dbReference type="ARBA" id="ARBA00004651"/>
    </source>
</evidence>
<dbReference type="PRINTS" id="PR01102">
    <property type="entry name" value="5HT6RECEPTR"/>
</dbReference>
<feature type="compositionally biased region" description="Polar residues" evidence="14">
    <location>
        <begin position="339"/>
        <end position="350"/>
    </location>
</feature>
<dbReference type="FunFam" id="1.20.1070.10:FF:000148">
    <property type="entry name" value="5-hydroxytryptamine receptor 6"/>
    <property type="match status" value="1"/>
</dbReference>
<sequence length="386" mass="42159">NITGSGPWLLAFMLTAIIFMTVCGNILLIALVFSHRSLRCTSNCFLVSLFFSDLMVALVVMPPAMLNVLCGSWVLWPAFCPVWLCFDVMCCSASILNLCVISLDRYLFIISPLRYKQRMTPPRALLLVGAAWSLAALASFLPIKMNWHSLGHGDENSLIPQCRLRVTLPFALVASVLTFFLPSSAICFTYCRILLAARRQAKRVAALSHPPHPHPSFGEPSRPPSPGVAAGERRLAHKQGRRALKASLTLGVLLGLFFSAWLPFFITNMAQAVCECVPLALFDAITWLGYCNSTINPIIYPLFMRDFKRALAKLLPCCSSRSPRRPSPALSISLRNSGEPNMASNSTSPLASDPAHPAATATDGVNLLDAEHAGIELPLLLPNQVD</sequence>
<dbReference type="GeneTree" id="ENSGT00940000164988"/>
<feature type="transmembrane region" description="Helical" evidence="15">
    <location>
        <begin position="6"/>
        <end position="33"/>
    </location>
</feature>
<keyword evidence="2" id="KW-1003">Cell membrane</keyword>
<evidence type="ECO:0000256" key="14">
    <source>
        <dbReference type="SAM" id="MobiDB-lite"/>
    </source>
</evidence>
<evidence type="ECO:0000259" key="16">
    <source>
        <dbReference type="PROSITE" id="PS50262"/>
    </source>
</evidence>
<evidence type="ECO:0000256" key="9">
    <source>
        <dbReference type="ARBA" id="ARBA00023224"/>
    </source>
</evidence>
<reference evidence="17" key="2">
    <citation type="submission" date="2025-08" db="UniProtKB">
        <authorList>
            <consortium name="Ensembl"/>
        </authorList>
    </citation>
    <scope>IDENTIFICATION</scope>
</reference>
<name>A0A087Y3H1_POEFO</name>
<dbReference type="GO" id="GO:0004993">
    <property type="term" value="F:G protein-coupled serotonin receptor activity"/>
    <property type="evidence" value="ECO:0007669"/>
    <property type="project" value="UniProtKB-ARBA"/>
</dbReference>
<dbReference type="GO" id="GO:0023056">
    <property type="term" value="P:positive regulation of signaling"/>
    <property type="evidence" value="ECO:0007669"/>
    <property type="project" value="UniProtKB-ARBA"/>
</dbReference>
<keyword evidence="5 13" id="KW-0297">G-protein coupled receptor</keyword>
<dbReference type="eggNOG" id="KOG3656">
    <property type="taxonomic scope" value="Eukaryota"/>
</dbReference>
<evidence type="ECO:0000256" key="7">
    <source>
        <dbReference type="ARBA" id="ARBA00023157"/>
    </source>
</evidence>
<keyword evidence="18" id="KW-1185">Reference proteome</keyword>
<dbReference type="PANTHER" id="PTHR24247">
    <property type="entry name" value="5-HYDROXYTRYPTAMINE RECEPTOR"/>
    <property type="match status" value="1"/>
</dbReference>
<feature type="transmembrane region" description="Helical" evidence="15">
    <location>
        <begin position="81"/>
        <end position="103"/>
    </location>
</feature>
<evidence type="ECO:0000256" key="5">
    <source>
        <dbReference type="ARBA" id="ARBA00023040"/>
    </source>
</evidence>
<feature type="transmembrane region" description="Helical" evidence="15">
    <location>
        <begin position="243"/>
        <end position="264"/>
    </location>
</feature>
<dbReference type="SUPFAM" id="SSF81321">
    <property type="entry name" value="Family A G protein-coupled receptor-like"/>
    <property type="match status" value="1"/>
</dbReference>
<comment type="function">
    <text evidence="10">G-protein coupled receptor for 5-hydroxytryptamine (serotonin), a biogenic hormone that functions as a neurotransmitter, a hormone and a mitogen. Also has a high affinity for tricyclic psychotropic drugs. Ligand binding causes a conformation change that triggers signaling via guanine nucleotide-binding proteins (G proteins) and modulates the activity of downstream effectors. HTR6 is coupled to G(s) G alpha proteins and mediates activation of adenylate cyclase activity. Controls pyramidal neurons migration during corticogenesis, through the regulation of CDK5 activity. Is an activator of mTOR signaling.</text>
</comment>
<dbReference type="GO" id="GO:0007268">
    <property type="term" value="P:chemical synaptic transmission"/>
    <property type="evidence" value="ECO:0007669"/>
    <property type="project" value="TreeGrafter"/>
</dbReference>
<dbReference type="GO" id="GO:0005886">
    <property type="term" value="C:plasma membrane"/>
    <property type="evidence" value="ECO:0007669"/>
    <property type="project" value="UniProtKB-SubCell"/>
</dbReference>
<evidence type="ECO:0000256" key="12">
    <source>
        <dbReference type="ARBA" id="ARBA00080933"/>
    </source>
</evidence>
<reference evidence="18" key="1">
    <citation type="submission" date="2013-10" db="EMBL/GenBank/DDBJ databases">
        <authorList>
            <person name="Schartl M."/>
            <person name="Warren W."/>
        </authorList>
    </citation>
    <scope>NUCLEOTIDE SEQUENCE [LARGE SCALE GENOMIC DNA]</scope>
    <source>
        <strain evidence="18">female</strain>
    </source>
</reference>
<dbReference type="Pfam" id="PF00001">
    <property type="entry name" value="7tm_1"/>
    <property type="match status" value="1"/>
</dbReference>
<comment type="subcellular location">
    <subcellularLocation>
        <location evidence="1">Cell membrane</location>
        <topology evidence="1">Multi-pass membrane protein</topology>
    </subcellularLocation>
</comment>
<protein>
    <recommendedName>
        <fullName evidence="11">5-hydroxytryptamine receptor 6</fullName>
    </recommendedName>
    <alternativeName>
        <fullName evidence="12">Serotonin receptor 6</fullName>
    </alternativeName>
</protein>
<feature type="transmembrane region" description="Helical" evidence="15">
    <location>
        <begin position="170"/>
        <end position="195"/>
    </location>
</feature>
<accession>A0A087Y3H1</accession>
<feature type="transmembrane region" description="Helical" evidence="15">
    <location>
        <begin position="124"/>
        <end position="143"/>
    </location>
</feature>
<keyword evidence="3 13" id="KW-0812">Transmembrane</keyword>
<feature type="domain" description="G-protein coupled receptors family 1 profile" evidence="16">
    <location>
        <begin position="24"/>
        <end position="300"/>
    </location>
</feature>
<evidence type="ECO:0000256" key="2">
    <source>
        <dbReference type="ARBA" id="ARBA00022475"/>
    </source>
</evidence>
<feature type="region of interest" description="Disordered" evidence="14">
    <location>
        <begin position="207"/>
        <end position="230"/>
    </location>
</feature>
<dbReference type="GO" id="GO:0010647">
    <property type="term" value="P:positive regulation of cell communication"/>
    <property type="evidence" value="ECO:0007669"/>
    <property type="project" value="UniProtKB-ARBA"/>
</dbReference>
<feature type="transmembrane region" description="Helical" evidence="15">
    <location>
        <begin position="284"/>
        <end position="303"/>
    </location>
</feature>
<evidence type="ECO:0000256" key="15">
    <source>
        <dbReference type="SAM" id="Phobius"/>
    </source>
</evidence>
<dbReference type="AlphaFoldDB" id="A0A087Y3H1"/>
<keyword evidence="4 15" id="KW-1133">Transmembrane helix</keyword>
<dbReference type="GO" id="GO:0007187">
    <property type="term" value="P:G protein-coupled receptor signaling pathway, coupled to cyclic nucleotide second messenger"/>
    <property type="evidence" value="ECO:0007669"/>
    <property type="project" value="TreeGrafter"/>
</dbReference>
<evidence type="ECO:0000313" key="17">
    <source>
        <dbReference type="Ensembl" id="ENSPFOP00000012574.2"/>
    </source>
</evidence>
<dbReference type="STRING" id="48698.ENSPFOP00000012574"/>
<comment type="similarity">
    <text evidence="13">Belongs to the G-protein coupled receptor 1 family.</text>
</comment>
<evidence type="ECO:0000256" key="10">
    <source>
        <dbReference type="ARBA" id="ARBA00059774"/>
    </source>
</evidence>
<keyword evidence="6 15" id="KW-0472">Membrane</keyword>
<reference evidence="17" key="3">
    <citation type="submission" date="2025-09" db="UniProtKB">
        <authorList>
            <consortium name="Ensembl"/>
        </authorList>
    </citation>
    <scope>IDENTIFICATION</scope>
</reference>
<evidence type="ECO:0000256" key="6">
    <source>
        <dbReference type="ARBA" id="ARBA00023136"/>
    </source>
</evidence>
<dbReference type="Proteomes" id="UP000028760">
    <property type="component" value="Unassembled WGS sequence"/>
</dbReference>
<dbReference type="SMART" id="SM01381">
    <property type="entry name" value="7TM_GPCR_Srsx"/>
    <property type="match status" value="1"/>
</dbReference>
<dbReference type="GO" id="GO:0030594">
    <property type="term" value="F:neurotransmitter receptor activity"/>
    <property type="evidence" value="ECO:0007669"/>
    <property type="project" value="TreeGrafter"/>
</dbReference>
<dbReference type="OMA" id="KMGWHEL"/>
<evidence type="ECO:0000256" key="13">
    <source>
        <dbReference type="RuleBase" id="RU000688"/>
    </source>
</evidence>
<dbReference type="GO" id="GO:0045202">
    <property type="term" value="C:synapse"/>
    <property type="evidence" value="ECO:0007669"/>
    <property type="project" value="GOC"/>
</dbReference>
<evidence type="ECO:0000256" key="3">
    <source>
        <dbReference type="ARBA" id="ARBA00022692"/>
    </source>
</evidence>
<dbReference type="PROSITE" id="PS50262">
    <property type="entry name" value="G_PROTEIN_RECEP_F1_2"/>
    <property type="match status" value="1"/>
</dbReference>
<dbReference type="InterPro" id="IPR017452">
    <property type="entry name" value="GPCR_Rhodpsn_7TM"/>
</dbReference>
<proteinExistence type="inferred from homology"/>
<dbReference type="PROSITE" id="PS00237">
    <property type="entry name" value="G_PROTEIN_RECEP_F1_1"/>
    <property type="match status" value="1"/>
</dbReference>